<accession>A0ABR1TQQ7</accession>
<organism evidence="2 3">
    <name type="scientific">Apiospora phragmitis</name>
    <dbReference type="NCBI Taxonomy" id="2905665"/>
    <lineage>
        <taxon>Eukaryota</taxon>
        <taxon>Fungi</taxon>
        <taxon>Dikarya</taxon>
        <taxon>Ascomycota</taxon>
        <taxon>Pezizomycotina</taxon>
        <taxon>Sordariomycetes</taxon>
        <taxon>Xylariomycetidae</taxon>
        <taxon>Amphisphaeriales</taxon>
        <taxon>Apiosporaceae</taxon>
        <taxon>Apiospora</taxon>
    </lineage>
</organism>
<evidence type="ECO:0000313" key="3">
    <source>
        <dbReference type="Proteomes" id="UP001480595"/>
    </source>
</evidence>
<feature type="compositionally biased region" description="Basic and acidic residues" evidence="1">
    <location>
        <begin position="146"/>
        <end position="158"/>
    </location>
</feature>
<dbReference type="EMBL" id="JAQQWL010000011">
    <property type="protein sequence ID" value="KAK8048200.1"/>
    <property type="molecule type" value="Genomic_DNA"/>
</dbReference>
<feature type="compositionally biased region" description="Low complexity" evidence="1">
    <location>
        <begin position="117"/>
        <end position="142"/>
    </location>
</feature>
<name>A0ABR1TQQ7_9PEZI</name>
<evidence type="ECO:0000313" key="2">
    <source>
        <dbReference type="EMBL" id="KAK8048200.1"/>
    </source>
</evidence>
<evidence type="ECO:0000256" key="1">
    <source>
        <dbReference type="SAM" id="MobiDB-lite"/>
    </source>
</evidence>
<proteinExistence type="predicted"/>
<reference evidence="2 3" key="1">
    <citation type="submission" date="2023-01" db="EMBL/GenBank/DDBJ databases">
        <title>Analysis of 21 Apiospora genomes using comparative genomics revels a genus with tremendous synthesis potential of carbohydrate active enzymes and secondary metabolites.</title>
        <authorList>
            <person name="Sorensen T."/>
        </authorList>
    </citation>
    <scope>NUCLEOTIDE SEQUENCE [LARGE SCALE GENOMIC DNA]</scope>
    <source>
        <strain evidence="2 3">CBS 135458</strain>
    </source>
</reference>
<dbReference type="Proteomes" id="UP001480595">
    <property type="component" value="Unassembled WGS sequence"/>
</dbReference>
<protein>
    <submittedName>
        <fullName evidence="2">Uncharacterized protein</fullName>
    </submittedName>
</protein>
<dbReference type="RefSeq" id="XP_066710449.1">
    <property type="nucleotide sequence ID" value="XM_066861339.1"/>
</dbReference>
<keyword evidence="3" id="KW-1185">Reference proteome</keyword>
<gene>
    <name evidence="2" type="ORF">PG994_009930</name>
</gene>
<comment type="caution">
    <text evidence="2">The sequence shown here is derived from an EMBL/GenBank/DDBJ whole genome shotgun (WGS) entry which is preliminary data.</text>
</comment>
<dbReference type="GeneID" id="92094402"/>
<feature type="region of interest" description="Disordered" evidence="1">
    <location>
        <begin position="104"/>
        <end position="160"/>
    </location>
</feature>
<sequence>MKRGGCRGVAPPNRKHIPMHRFDGVKKALEQHDIPGIDIKSELTGFKQYLSGGIAVDSVEFLRQQTIDENKAIDNIEGKMQKVAAPSGGSDVLNIFEAQLDYNLPPPSTARTPVNAPPSTTATTTSTIAATTRRPSSTATASEGDDPARDHPEDDKSGVGKVLKPCWRTTLASCCVPVLIFLLL</sequence>